<sequence>MKPSQVLSSLCYFSIFFAPFLFPLLIWLIADNEVKDHAKKALWSHIVPTIVLIIGMITSFSVGIGSESAVWVSILLVVTYGLFILIWLYYFIWNIVKGLRVLKAA</sequence>
<name>A0A1X7IVK2_9BACL</name>
<dbReference type="AlphaFoldDB" id="A0A1X7IVK2"/>
<comment type="subcellular location">
    <subcellularLocation>
        <location evidence="1">Membrane</location>
        <topology evidence="1">Multi-pass membrane protein</topology>
    </subcellularLocation>
</comment>
<evidence type="ECO:0008006" key="8">
    <source>
        <dbReference type="Google" id="ProtNLM"/>
    </source>
</evidence>
<evidence type="ECO:0000256" key="4">
    <source>
        <dbReference type="ARBA" id="ARBA00023136"/>
    </source>
</evidence>
<dbReference type="STRING" id="1852522.SAMN06295960_0845"/>
<gene>
    <name evidence="6" type="ORF">SAMN06295960_0845</name>
</gene>
<keyword evidence="4 5" id="KW-0472">Membrane</keyword>
<keyword evidence="7" id="KW-1185">Reference proteome</keyword>
<feature type="transmembrane region" description="Helical" evidence="5">
    <location>
        <begin position="42"/>
        <end position="64"/>
    </location>
</feature>
<organism evidence="6 7">
    <name type="scientific">Paenibacillus aquistagni</name>
    <dbReference type="NCBI Taxonomy" id="1852522"/>
    <lineage>
        <taxon>Bacteria</taxon>
        <taxon>Bacillati</taxon>
        <taxon>Bacillota</taxon>
        <taxon>Bacilli</taxon>
        <taxon>Bacillales</taxon>
        <taxon>Paenibacillaceae</taxon>
        <taxon>Paenibacillus</taxon>
    </lineage>
</organism>
<evidence type="ECO:0000256" key="5">
    <source>
        <dbReference type="SAM" id="Phobius"/>
    </source>
</evidence>
<dbReference type="InterPro" id="IPR019109">
    <property type="entry name" value="MamF_MmsF"/>
</dbReference>
<dbReference type="OrthoDB" id="2328241at2"/>
<feature type="transmembrane region" description="Helical" evidence="5">
    <location>
        <begin position="6"/>
        <end position="30"/>
    </location>
</feature>
<evidence type="ECO:0000256" key="1">
    <source>
        <dbReference type="ARBA" id="ARBA00004141"/>
    </source>
</evidence>
<dbReference type="Proteomes" id="UP000193834">
    <property type="component" value="Unassembled WGS sequence"/>
</dbReference>
<evidence type="ECO:0000313" key="6">
    <source>
        <dbReference type="EMBL" id="SMG18924.1"/>
    </source>
</evidence>
<keyword evidence="2 5" id="KW-0812">Transmembrane</keyword>
<dbReference type="RefSeq" id="WP_085493057.1">
    <property type="nucleotide sequence ID" value="NZ_FXAZ01000001.1"/>
</dbReference>
<evidence type="ECO:0000256" key="2">
    <source>
        <dbReference type="ARBA" id="ARBA00022692"/>
    </source>
</evidence>
<dbReference type="Pfam" id="PF09685">
    <property type="entry name" value="MamF_MmsF"/>
    <property type="match status" value="1"/>
</dbReference>
<keyword evidence="3 5" id="KW-1133">Transmembrane helix</keyword>
<feature type="transmembrane region" description="Helical" evidence="5">
    <location>
        <begin position="70"/>
        <end position="93"/>
    </location>
</feature>
<proteinExistence type="predicted"/>
<reference evidence="6 7" key="1">
    <citation type="submission" date="2017-04" db="EMBL/GenBank/DDBJ databases">
        <authorList>
            <person name="Afonso C.L."/>
            <person name="Miller P.J."/>
            <person name="Scott M.A."/>
            <person name="Spackman E."/>
            <person name="Goraichik I."/>
            <person name="Dimitrov K.M."/>
            <person name="Suarez D.L."/>
            <person name="Swayne D.E."/>
        </authorList>
    </citation>
    <scope>NUCLEOTIDE SEQUENCE [LARGE SCALE GENOMIC DNA]</scope>
    <source>
        <strain evidence="6 7">11</strain>
    </source>
</reference>
<accession>A0A1X7IVK2</accession>
<evidence type="ECO:0000256" key="3">
    <source>
        <dbReference type="ARBA" id="ARBA00022989"/>
    </source>
</evidence>
<protein>
    <recommendedName>
        <fullName evidence="8">DUF4870 domain-containing protein</fullName>
    </recommendedName>
</protein>
<dbReference type="EMBL" id="FXAZ01000001">
    <property type="protein sequence ID" value="SMG18924.1"/>
    <property type="molecule type" value="Genomic_DNA"/>
</dbReference>
<evidence type="ECO:0000313" key="7">
    <source>
        <dbReference type="Proteomes" id="UP000193834"/>
    </source>
</evidence>